<sequence>MTKKLTYEELEQRVKELEKEAIGRKEVEDAVKQSTIYLDIMGDALMVLDSQARVIKINKAFSKIWGYTPNEVYGKPVFGLFQKEELPKHKSEMENALKEGDLRM</sequence>
<accession>X0SUM4</accession>
<evidence type="ECO:0000259" key="1">
    <source>
        <dbReference type="PROSITE" id="PS50112"/>
    </source>
</evidence>
<dbReference type="PROSITE" id="PS50112">
    <property type="entry name" value="PAS"/>
    <property type="match status" value="1"/>
</dbReference>
<dbReference type="SUPFAM" id="SSF55785">
    <property type="entry name" value="PYP-like sensor domain (PAS domain)"/>
    <property type="match status" value="1"/>
</dbReference>
<evidence type="ECO:0000313" key="2">
    <source>
        <dbReference type="EMBL" id="GAF84893.1"/>
    </source>
</evidence>
<dbReference type="EMBL" id="BARS01001006">
    <property type="protein sequence ID" value="GAF84893.1"/>
    <property type="molecule type" value="Genomic_DNA"/>
</dbReference>
<proteinExistence type="predicted"/>
<dbReference type="AlphaFoldDB" id="X0SUM4"/>
<protein>
    <recommendedName>
        <fullName evidence="1">PAS domain-containing protein</fullName>
    </recommendedName>
</protein>
<feature type="non-terminal residue" evidence="2">
    <location>
        <position position="104"/>
    </location>
</feature>
<reference evidence="2" key="1">
    <citation type="journal article" date="2014" name="Front. Microbiol.">
        <title>High frequency of phylogenetically diverse reductive dehalogenase-homologous genes in deep subseafloor sedimentary metagenomes.</title>
        <authorList>
            <person name="Kawai M."/>
            <person name="Futagami T."/>
            <person name="Toyoda A."/>
            <person name="Takaki Y."/>
            <person name="Nishi S."/>
            <person name="Hori S."/>
            <person name="Arai W."/>
            <person name="Tsubouchi T."/>
            <person name="Morono Y."/>
            <person name="Uchiyama I."/>
            <person name="Ito T."/>
            <person name="Fujiyama A."/>
            <person name="Inagaki F."/>
            <person name="Takami H."/>
        </authorList>
    </citation>
    <scope>NUCLEOTIDE SEQUENCE</scope>
    <source>
        <strain evidence="2">Expedition CK06-06</strain>
    </source>
</reference>
<name>X0SUM4_9ZZZZ</name>
<dbReference type="NCBIfam" id="TIGR00229">
    <property type="entry name" value="sensory_box"/>
    <property type="match status" value="1"/>
</dbReference>
<comment type="caution">
    <text evidence="2">The sequence shown here is derived from an EMBL/GenBank/DDBJ whole genome shotgun (WGS) entry which is preliminary data.</text>
</comment>
<feature type="domain" description="PAS" evidence="1">
    <location>
        <begin position="38"/>
        <end position="100"/>
    </location>
</feature>
<gene>
    <name evidence="2" type="ORF">S01H1_02148</name>
</gene>
<dbReference type="SMART" id="SM00091">
    <property type="entry name" value="PAS"/>
    <property type="match status" value="1"/>
</dbReference>
<dbReference type="InterPro" id="IPR000014">
    <property type="entry name" value="PAS"/>
</dbReference>
<organism evidence="2">
    <name type="scientific">marine sediment metagenome</name>
    <dbReference type="NCBI Taxonomy" id="412755"/>
    <lineage>
        <taxon>unclassified sequences</taxon>
        <taxon>metagenomes</taxon>
        <taxon>ecological metagenomes</taxon>
    </lineage>
</organism>
<dbReference type="CDD" id="cd00130">
    <property type="entry name" value="PAS"/>
    <property type="match status" value="1"/>
</dbReference>
<dbReference type="Gene3D" id="3.30.450.20">
    <property type="entry name" value="PAS domain"/>
    <property type="match status" value="1"/>
</dbReference>
<dbReference type="InterPro" id="IPR035965">
    <property type="entry name" value="PAS-like_dom_sf"/>
</dbReference>
<dbReference type="Pfam" id="PF13426">
    <property type="entry name" value="PAS_9"/>
    <property type="match status" value="1"/>
</dbReference>